<proteinExistence type="predicted"/>
<dbReference type="STRING" id="572546.Arcpr_0401"/>
<keyword evidence="4" id="KW-1185">Reference proteome</keyword>
<dbReference type="GO" id="GO:0046872">
    <property type="term" value="F:metal ion binding"/>
    <property type="evidence" value="ECO:0007669"/>
    <property type="project" value="UniProtKB-KW"/>
</dbReference>
<dbReference type="InterPro" id="IPR002848">
    <property type="entry name" value="Translin_fam"/>
</dbReference>
<protein>
    <submittedName>
        <fullName evidence="3">Translin</fullName>
    </submittedName>
</protein>
<evidence type="ECO:0000313" key="4">
    <source>
        <dbReference type="Proteomes" id="UP000001901"/>
    </source>
</evidence>
<dbReference type="GeneID" id="8739059"/>
<keyword evidence="1" id="KW-0460">Magnesium</keyword>
<dbReference type="Gene3D" id="1.20.58.2140">
    <property type="match status" value="1"/>
</dbReference>
<dbReference type="eggNOG" id="arCOG04318">
    <property type="taxonomic scope" value="Archaea"/>
</dbReference>
<gene>
    <name evidence="3" type="ordered locus">Arcpr_0401</name>
</gene>
<dbReference type="CDD" id="cd14820">
    <property type="entry name" value="TRAX"/>
    <property type="match status" value="1"/>
</dbReference>
<dbReference type="PANTHER" id="PTHR10741">
    <property type="entry name" value="TRANSLIN AND TRANSLIN ASSOCIATED PROTEIN X"/>
    <property type="match status" value="1"/>
</dbReference>
<dbReference type="EMBL" id="CP001857">
    <property type="protein sequence ID" value="ADB57469.1"/>
    <property type="molecule type" value="Genomic_DNA"/>
</dbReference>
<organism evidence="3 4">
    <name type="scientific">Archaeoglobus profundus (strain DSM 5631 / JCM 9629 / NBRC 100127 / Av18)</name>
    <dbReference type="NCBI Taxonomy" id="572546"/>
    <lineage>
        <taxon>Archaea</taxon>
        <taxon>Methanobacteriati</taxon>
        <taxon>Methanobacteriota</taxon>
        <taxon>Archaeoglobi</taxon>
        <taxon>Archaeoglobales</taxon>
        <taxon>Archaeoglobaceae</taxon>
        <taxon>Archaeoglobus</taxon>
    </lineage>
</organism>
<dbReference type="AlphaFoldDB" id="D2RGP4"/>
<reference evidence="3 4" key="1">
    <citation type="journal article" date="2010" name="Stand. Genomic Sci.">
        <title>Complete genome sequence of Archaeoglobus profundus type strain (AV18).</title>
        <authorList>
            <person name="von Jan M."/>
            <person name="Lapidus A."/>
            <person name="Del Rio T.G."/>
            <person name="Copeland A."/>
            <person name="Tice H."/>
            <person name="Cheng J.F."/>
            <person name="Lucas S."/>
            <person name="Chen F."/>
            <person name="Nolan M."/>
            <person name="Goodwin L."/>
            <person name="Han C."/>
            <person name="Pitluck S."/>
            <person name="Liolios K."/>
            <person name="Ivanova N."/>
            <person name="Mavromatis K."/>
            <person name="Ovchinnikova G."/>
            <person name="Chertkov O."/>
            <person name="Pati A."/>
            <person name="Chen A."/>
            <person name="Palaniappan K."/>
            <person name="Land M."/>
            <person name="Hauser L."/>
            <person name="Chang Y.J."/>
            <person name="Jeffries C.D."/>
            <person name="Saunders E."/>
            <person name="Brettin T."/>
            <person name="Detter J.C."/>
            <person name="Chain P."/>
            <person name="Eichinger K."/>
            <person name="Huber H."/>
            <person name="Spring S."/>
            <person name="Rohde M."/>
            <person name="Goker M."/>
            <person name="Wirth R."/>
            <person name="Woyke T."/>
            <person name="Bristow J."/>
            <person name="Eisen J.A."/>
            <person name="Markowitz V."/>
            <person name="Hugenholtz P."/>
            <person name="Kyrpides N.C."/>
            <person name="Klenk H.P."/>
        </authorList>
    </citation>
    <scope>NUCLEOTIDE SEQUENCE [LARGE SCALE GENOMIC DNA]</scope>
    <source>
        <strain evidence="4">DSM 5631 / JCM 9629 / NBRC 100127 / Av18</strain>
    </source>
</reference>
<dbReference type="GO" id="GO:0043565">
    <property type="term" value="F:sequence-specific DNA binding"/>
    <property type="evidence" value="ECO:0007669"/>
    <property type="project" value="InterPro"/>
</dbReference>
<keyword evidence="1" id="KW-0479">Metal-binding</keyword>
<dbReference type="HOGENOM" id="CLU_099315_0_0_2"/>
<feature type="binding site" evidence="1">
    <location>
        <position position="86"/>
    </location>
    <ligand>
        <name>Mg(2+)</name>
        <dbReference type="ChEBI" id="CHEBI:18420"/>
    </ligand>
</feature>
<dbReference type="RefSeq" id="WP_012939805.1">
    <property type="nucleotide sequence ID" value="NC_013741.1"/>
</dbReference>
<dbReference type="OrthoDB" id="26985at2157"/>
<name>D2RGP4_ARCPA</name>
<dbReference type="PaxDb" id="572546-Arcpr_0401"/>
<dbReference type="InterPro" id="IPR036081">
    <property type="entry name" value="Translin_sf"/>
</dbReference>
<evidence type="ECO:0000256" key="2">
    <source>
        <dbReference type="SAM" id="Coils"/>
    </source>
</evidence>
<dbReference type="KEGG" id="apo:Arcpr_0401"/>
<feature type="coiled-coil region" evidence="2">
    <location>
        <begin position="6"/>
        <end position="33"/>
    </location>
</feature>
<keyword evidence="2" id="KW-0175">Coiled coil</keyword>
<dbReference type="SUPFAM" id="SSF74784">
    <property type="entry name" value="Translin"/>
    <property type="match status" value="1"/>
</dbReference>
<accession>D2RGP4</accession>
<evidence type="ECO:0000313" key="3">
    <source>
        <dbReference type="EMBL" id="ADB57469.1"/>
    </source>
</evidence>
<dbReference type="Proteomes" id="UP000001901">
    <property type="component" value="Chromosome"/>
</dbReference>
<evidence type="ECO:0000256" key="1">
    <source>
        <dbReference type="PIRSR" id="PIRSR602848-1"/>
    </source>
</evidence>
<sequence length="213" mass="24836">MIEEFLDFVRSKLEEKELAREELLKLVREMRINSTKAIASIHAGDFKKADEYLRNAMEILQKVKEYKVYPDVYYPVTFDAMQELVEAYVFRHIVENYDIDVDLSQLDVEFAPILTGLADAVGEIRRHILDLLRKNEFDKAEKLIGIMERIYNNLITFSFPDKITPNLRPKVDYVRNAIERTKSDFISAKASALSEDVKSLEELIKKLQQSLRA</sequence>